<dbReference type="SUPFAM" id="SSF81383">
    <property type="entry name" value="F-box domain"/>
    <property type="match status" value="1"/>
</dbReference>
<dbReference type="InterPro" id="IPR032698">
    <property type="entry name" value="SirB1_N"/>
</dbReference>
<dbReference type="AlphaFoldDB" id="A0A9P3H1Y1"/>
<comment type="caution">
    <text evidence="3">The sequence shown here is derived from an EMBL/GenBank/DDBJ whole genome shotgun (WGS) entry which is preliminary data.</text>
</comment>
<organism evidence="3 4">
    <name type="scientific">Entomortierella parvispora</name>
    <dbReference type="NCBI Taxonomy" id="205924"/>
    <lineage>
        <taxon>Eukaryota</taxon>
        <taxon>Fungi</taxon>
        <taxon>Fungi incertae sedis</taxon>
        <taxon>Mucoromycota</taxon>
        <taxon>Mortierellomycotina</taxon>
        <taxon>Mortierellomycetes</taxon>
        <taxon>Mortierellales</taxon>
        <taxon>Mortierellaceae</taxon>
        <taxon>Entomortierella</taxon>
    </lineage>
</organism>
<dbReference type="Pfam" id="PF13369">
    <property type="entry name" value="Transglut_core2"/>
    <property type="match status" value="1"/>
</dbReference>
<gene>
    <name evidence="3" type="ORF">EMPS_00908</name>
</gene>
<dbReference type="InterPro" id="IPR036047">
    <property type="entry name" value="F-box-like_dom_sf"/>
</dbReference>
<name>A0A9P3H1Y1_9FUNG</name>
<dbReference type="NCBIfam" id="TIGR02097">
    <property type="entry name" value="yccV"/>
    <property type="match status" value="1"/>
</dbReference>
<proteinExistence type="predicted"/>
<dbReference type="PANTHER" id="PTHR31350:SF27">
    <property type="entry name" value="HEMIMETHYLATED DNA-BINDING DOMAIN-CONTAINING PROTEIN"/>
    <property type="match status" value="1"/>
</dbReference>
<dbReference type="PROSITE" id="PS50181">
    <property type="entry name" value="FBOX"/>
    <property type="match status" value="1"/>
</dbReference>
<feature type="compositionally biased region" description="Polar residues" evidence="1">
    <location>
        <begin position="633"/>
        <end position="657"/>
    </location>
</feature>
<feature type="compositionally biased region" description="Polar residues" evidence="1">
    <location>
        <begin position="553"/>
        <end position="562"/>
    </location>
</feature>
<evidence type="ECO:0000313" key="4">
    <source>
        <dbReference type="Proteomes" id="UP000827284"/>
    </source>
</evidence>
<feature type="region of interest" description="Disordered" evidence="1">
    <location>
        <begin position="549"/>
        <end position="586"/>
    </location>
</feature>
<dbReference type="SMART" id="SM00256">
    <property type="entry name" value="FBOX"/>
    <property type="match status" value="1"/>
</dbReference>
<dbReference type="InterPro" id="IPR001810">
    <property type="entry name" value="F-box_dom"/>
</dbReference>
<feature type="domain" description="F-box" evidence="2">
    <location>
        <begin position="7"/>
        <end position="53"/>
    </location>
</feature>
<dbReference type="SUPFAM" id="SSF141255">
    <property type="entry name" value="YccV-like"/>
    <property type="match status" value="1"/>
</dbReference>
<feature type="compositionally biased region" description="Basic and acidic residues" evidence="1">
    <location>
        <begin position="620"/>
        <end position="631"/>
    </location>
</feature>
<dbReference type="Gene3D" id="2.30.30.390">
    <property type="entry name" value="Hemimethylated DNA-binding domain"/>
    <property type="match status" value="1"/>
</dbReference>
<reference evidence="3" key="2">
    <citation type="journal article" date="2022" name="Microbiol. Resour. Announc.">
        <title>Whole-Genome Sequence of Entomortierella parvispora E1425, a Mucoromycotan Fungus Associated with Burkholderiaceae-Related Endosymbiotic Bacteria.</title>
        <authorList>
            <person name="Herlambang A."/>
            <person name="Guo Y."/>
            <person name="Takashima Y."/>
            <person name="Narisawa K."/>
            <person name="Ohta H."/>
            <person name="Nishizawa T."/>
        </authorList>
    </citation>
    <scope>NUCLEOTIDE SEQUENCE</scope>
    <source>
        <strain evidence="3">E1425</strain>
    </source>
</reference>
<feature type="compositionally biased region" description="Polar residues" evidence="1">
    <location>
        <begin position="676"/>
        <end position="712"/>
    </location>
</feature>
<reference evidence="3" key="1">
    <citation type="submission" date="2021-11" db="EMBL/GenBank/DDBJ databases">
        <authorList>
            <person name="Herlambang A."/>
            <person name="Guo Y."/>
            <person name="Takashima Y."/>
            <person name="Nishizawa T."/>
        </authorList>
    </citation>
    <scope>NUCLEOTIDE SEQUENCE</scope>
    <source>
        <strain evidence="3">E1425</strain>
    </source>
</reference>
<dbReference type="Pfam" id="PF12937">
    <property type="entry name" value="F-box-like"/>
    <property type="match status" value="1"/>
</dbReference>
<keyword evidence="4" id="KW-1185">Reference proteome</keyword>
<dbReference type="InterPro" id="IPR036623">
    <property type="entry name" value="Hemimethylated_DNA-bd_sf"/>
</dbReference>
<evidence type="ECO:0000259" key="2">
    <source>
        <dbReference type="PROSITE" id="PS50181"/>
    </source>
</evidence>
<dbReference type="Gene3D" id="1.20.1280.50">
    <property type="match status" value="1"/>
</dbReference>
<protein>
    <submittedName>
        <fullName evidence="3">F-box protein 21</fullName>
    </submittedName>
</protein>
<dbReference type="SMART" id="SM00992">
    <property type="entry name" value="YccV-like"/>
    <property type="match status" value="1"/>
</dbReference>
<dbReference type="InterPro" id="IPR011722">
    <property type="entry name" value="Hemimethylated_DNA-bd_dom"/>
</dbReference>
<feature type="region of interest" description="Disordered" evidence="1">
    <location>
        <begin position="610"/>
        <end position="719"/>
    </location>
</feature>
<evidence type="ECO:0000256" key="1">
    <source>
        <dbReference type="SAM" id="MobiDB-lite"/>
    </source>
</evidence>
<dbReference type="Pfam" id="PF08755">
    <property type="entry name" value="YccV-like"/>
    <property type="match status" value="1"/>
</dbReference>
<dbReference type="EMBL" id="BQFW01000002">
    <property type="protein sequence ID" value="GJJ68562.1"/>
    <property type="molecule type" value="Genomic_DNA"/>
</dbReference>
<dbReference type="PANTHER" id="PTHR31350">
    <property type="entry name" value="SI:DKEY-261L7.2"/>
    <property type="match status" value="1"/>
</dbReference>
<dbReference type="Proteomes" id="UP000827284">
    <property type="component" value="Unassembled WGS sequence"/>
</dbReference>
<accession>A0A9P3H1Y1</accession>
<sequence length="927" mass="104709">MSKGKGPKQTPVLPDDCVFEVFRYLAAGDLARASRTCRTWEKLANKNSLWMQLCLSQWRTWPTPSPLSSYYDPSTPSTSEHPDQLDALIGNMSLRSSKTRPPFPPESLPDLHSPMAWYSASEPPYEIESWKHVFRERHEKDCIVRMLLKEVVEDSRNRMRHMDGIAGIGMVHARDVLENIIAGTHGEEKNLTRTFYARKTLKRLQRGWVVDQWRGYRQNEQLFPIWQGCGLISMFSNHELELSQLDRQFQDLANEFLLVSPMPEEHDIVPTVIDSKAGHGLALSGHEDGSKEESKVTDGLHAQNDRVYSTLSERFTRHYESQEQRLKDLVRFFTHEKRFKGNTENYYDPFNSFIDKVLTRKVGIPISLCIVFAELASRVGVVGVDLMGFPQHFMLRFKPVAPRLESRPDLSPSQVTSLAPPVFYLDLFHPPHQLLRDDEYEDYFKTLGIEVPPSLYKALPTPPLEVFLRCLRNIILAVEQTGGAGRIGSDHQTSLYSGITQLIVLHPSEEWGLYVLWLKYLSNFWPEDAGFIRTAMEDIELNDHRRSVARAYSPTSPSSPTGHQRPHHVYGHGRSGLHAMGHFSSPNQETVKILRTQLRELEMMDDAGEVGSIRRRRRPRVVEPRRSKILSEPDTQAGQSSLGATQPDTEVTASSPRIDSHPMTVPHQQRRRDSISGEQQHSINSVLDVSADTAQTSESSKRLGSSSATEGQNRPPEPQFYVGEVFRHKLYRYTGAIYGYDLKCEAEEGWIRYMSVDSSLAYGRHQPFYTALLSDGSRRYVAEENIQVLFREYRHGTGTVPEDGQEKSSLSVATSSSATLPTLPTVAQTIEVDTNAGVEGGPMGLGEADVVEGMEEETTLTSAPALTSVEAAPVRTPPVSPLSLQFSELGPLGIEAVGQYFESWEGQHGHYVMNRELIRVYPTEDYL</sequence>
<evidence type="ECO:0000313" key="3">
    <source>
        <dbReference type="EMBL" id="GJJ68562.1"/>
    </source>
</evidence>
<dbReference type="GO" id="GO:0003677">
    <property type="term" value="F:DNA binding"/>
    <property type="evidence" value="ECO:0007669"/>
    <property type="project" value="InterPro"/>
</dbReference>
<dbReference type="OrthoDB" id="28868at2759"/>